<dbReference type="SUPFAM" id="SSF52218">
    <property type="entry name" value="Flavoproteins"/>
    <property type="match status" value="1"/>
</dbReference>
<accession>K4IHL6</accession>
<dbReference type="InterPro" id="IPR050712">
    <property type="entry name" value="NAD(P)H-dep_reductase"/>
</dbReference>
<evidence type="ECO:0000259" key="1">
    <source>
        <dbReference type="Pfam" id="PF03358"/>
    </source>
</evidence>
<name>K4IHL6_PSYTT</name>
<dbReference type="HOGENOM" id="CLU_055322_4_1_10"/>
<reference evidence="2" key="1">
    <citation type="submission" date="2006-03" db="EMBL/GenBank/DDBJ databases">
        <authorList>
            <person name="Bowman J."/>
            <person name="Ferriera S."/>
            <person name="Johnson J."/>
            <person name="Kravitz S."/>
            <person name="Halpern A."/>
            <person name="Remington K."/>
            <person name="Beeson K."/>
            <person name="Tran B."/>
            <person name="Rogers Y.-H."/>
            <person name="Friedman R."/>
            <person name="Venter J.C."/>
        </authorList>
    </citation>
    <scope>NUCLEOTIDE SEQUENCE [LARGE SCALE GENOMIC DNA]</scope>
    <source>
        <strain evidence="2">ATCC 700755</strain>
    </source>
</reference>
<dbReference type="GO" id="GO:0016491">
    <property type="term" value="F:oxidoreductase activity"/>
    <property type="evidence" value="ECO:0007669"/>
    <property type="project" value="InterPro"/>
</dbReference>
<dbReference type="InterPro" id="IPR029039">
    <property type="entry name" value="Flavoprotein-like_sf"/>
</dbReference>
<dbReference type="Gene3D" id="3.40.50.360">
    <property type="match status" value="1"/>
</dbReference>
<dbReference type="InterPro" id="IPR005025">
    <property type="entry name" value="FMN_Rdtase-like_dom"/>
</dbReference>
<reference evidence="2" key="2">
    <citation type="submission" date="2012-09" db="EMBL/GenBank/DDBJ databases">
        <title>The complete sequence of Psychroflexus torquis an extreme psychrophile from sea-ice that is stimulated by light.</title>
        <authorList>
            <person name="Feng S."/>
            <person name="Powell S.M."/>
            <person name="Bowman J.P."/>
        </authorList>
    </citation>
    <scope>NUCLEOTIDE SEQUENCE [LARGE SCALE GENOMIC DNA]</scope>
    <source>
        <strain evidence="2">ATCC 700755</strain>
    </source>
</reference>
<dbReference type="PANTHER" id="PTHR30543">
    <property type="entry name" value="CHROMATE REDUCTASE"/>
    <property type="match status" value="1"/>
</dbReference>
<keyword evidence="3" id="KW-1185">Reference proteome</keyword>
<dbReference type="OrthoDB" id="5767802at2"/>
<protein>
    <submittedName>
        <fullName evidence="2">NADPH-dependent FMN reductase</fullName>
    </submittedName>
</protein>
<dbReference type="RefSeq" id="WP_015025559.1">
    <property type="nucleotide sequence ID" value="NC_018721.1"/>
</dbReference>
<dbReference type="GO" id="GO:0010181">
    <property type="term" value="F:FMN binding"/>
    <property type="evidence" value="ECO:0007669"/>
    <property type="project" value="TreeGrafter"/>
</dbReference>
<dbReference type="PANTHER" id="PTHR30543:SF21">
    <property type="entry name" value="NAD(P)H-DEPENDENT FMN REDUCTASE LOT6"/>
    <property type="match status" value="1"/>
</dbReference>
<dbReference type="GO" id="GO:0005829">
    <property type="term" value="C:cytosol"/>
    <property type="evidence" value="ECO:0007669"/>
    <property type="project" value="TreeGrafter"/>
</dbReference>
<evidence type="ECO:0000313" key="3">
    <source>
        <dbReference type="Proteomes" id="UP000008514"/>
    </source>
</evidence>
<sequence length="178" mass="19516">MSKVIAFTGSNSSTSINDQLLQYTLNSLVKESVDYIDLKKLSIPIFSEDIEKSSGIPDDIKSLKVEIDAASALIVSVNEHNGTMSSFFKNITDWLSRTDPKYLKDKKILLIGTSPGQGGAKFSLDYTKNNFEKFGGVIVDHFSLPSFQNNFSESGLSADFAKALKDSVSNFENDLNPA</sequence>
<dbReference type="Proteomes" id="UP000008514">
    <property type="component" value="Chromosome"/>
</dbReference>
<dbReference type="eggNOG" id="COG0431">
    <property type="taxonomic scope" value="Bacteria"/>
</dbReference>
<feature type="domain" description="NADPH-dependent FMN reductase-like" evidence="1">
    <location>
        <begin position="3"/>
        <end position="141"/>
    </location>
</feature>
<dbReference type="EMBL" id="CP003879">
    <property type="protein sequence ID" value="AFU70012.1"/>
    <property type="molecule type" value="Genomic_DNA"/>
</dbReference>
<organism evidence="2 3">
    <name type="scientific">Psychroflexus torquis (strain ATCC 700755 / CIP 106069 / ACAM 623)</name>
    <dbReference type="NCBI Taxonomy" id="313595"/>
    <lineage>
        <taxon>Bacteria</taxon>
        <taxon>Pseudomonadati</taxon>
        <taxon>Bacteroidota</taxon>
        <taxon>Flavobacteriia</taxon>
        <taxon>Flavobacteriales</taxon>
        <taxon>Flavobacteriaceae</taxon>
        <taxon>Psychroflexus</taxon>
    </lineage>
</organism>
<dbReference type="STRING" id="313595.P700755_003372"/>
<dbReference type="KEGG" id="ptq:P700755_003372"/>
<evidence type="ECO:0000313" key="2">
    <source>
        <dbReference type="EMBL" id="AFU70012.1"/>
    </source>
</evidence>
<dbReference type="Pfam" id="PF03358">
    <property type="entry name" value="FMN_red"/>
    <property type="match status" value="1"/>
</dbReference>
<gene>
    <name evidence="2" type="ordered locus">P700755_003372</name>
</gene>
<dbReference type="AlphaFoldDB" id="K4IHL6"/>
<proteinExistence type="predicted"/>